<dbReference type="InterPro" id="IPR005653">
    <property type="entry name" value="OstA-like_N"/>
</dbReference>
<dbReference type="AlphaFoldDB" id="A0A3B1ABQ0"/>
<evidence type="ECO:0000256" key="1">
    <source>
        <dbReference type="ARBA" id="ARBA00022448"/>
    </source>
</evidence>
<dbReference type="GO" id="GO:0017089">
    <property type="term" value="F:glycolipid transfer activity"/>
    <property type="evidence" value="ECO:0007669"/>
    <property type="project" value="TreeGrafter"/>
</dbReference>
<proteinExistence type="inferred from homology"/>
<dbReference type="GO" id="GO:0001530">
    <property type="term" value="F:lipopolysaccharide binding"/>
    <property type="evidence" value="ECO:0007669"/>
    <property type="project" value="InterPro"/>
</dbReference>
<name>A0A3B1ABQ0_9ZZZZ</name>
<accession>A0A3B1ABQ0</accession>
<protein>
    <recommendedName>
        <fullName evidence="5">Organic solvent tolerance-like N-terminal domain-containing protein</fullName>
    </recommendedName>
</protein>
<feature type="compositionally biased region" description="Basic and acidic residues" evidence="4">
    <location>
        <begin position="151"/>
        <end position="170"/>
    </location>
</feature>
<gene>
    <name evidence="6" type="ORF">MNBD_GAMMA21-2524</name>
</gene>
<sequence>MYRINGFSTLIVLATLLMASTPSWALRSDRNQPINIKADRVEINEKTETSHYQGNVYLKQGSLIINADSIMVYLKEGKLIKIIIDGSPATFEQKPEDNKDVVQSSAQHMEYYATRQLLILKQDARIIQGANNFSGDFIEYDTLNSTVKANKDENSDSRVHAIIQPKKDTAEDNDAPNSTPIDSKSDAKSTPPANPEKETPTE</sequence>
<dbReference type="EMBL" id="UOFR01000049">
    <property type="protein sequence ID" value="VAW97463.1"/>
    <property type="molecule type" value="Genomic_DNA"/>
</dbReference>
<dbReference type="HAMAP" id="MF_01914">
    <property type="entry name" value="LPS_assembly_LptA"/>
    <property type="match status" value="1"/>
</dbReference>
<dbReference type="NCBIfam" id="TIGR03002">
    <property type="entry name" value="outer_YhbN_LptA"/>
    <property type="match status" value="1"/>
</dbReference>
<dbReference type="GO" id="GO:0009279">
    <property type="term" value="C:cell outer membrane"/>
    <property type="evidence" value="ECO:0007669"/>
    <property type="project" value="TreeGrafter"/>
</dbReference>
<dbReference type="PANTHER" id="PTHR36504">
    <property type="entry name" value="LIPOPOLYSACCHARIDE EXPORT SYSTEM PROTEIN LPTA"/>
    <property type="match status" value="1"/>
</dbReference>
<dbReference type="Pfam" id="PF03968">
    <property type="entry name" value="LptD_N"/>
    <property type="match status" value="1"/>
</dbReference>
<organism evidence="6">
    <name type="scientific">hydrothermal vent metagenome</name>
    <dbReference type="NCBI Taxonomy" id="652676"/>
    <lineage>
        <taxon>unclassified sequences</taxon>
        <taxon>metagenomes</taxon>
        <taxon>ecological metagenomes</taxon>
    </lineage>
</organism>
<reference evidence="6" key="1">
    <citation type="submission" date="2018-06" db="EMBL/GenBank/DDBJ databases">
        <authorList>
            <person name="Zhirakovskaya E."/>
        </authorList>
    </citation>
    <scope>NUCLEOTIDE SEQUENCE</scope>
</reference>
<dbReference type="GO" id="GO:0015920">
    <property type="term" value="P:lipopolysaccharide transport"/>
    <property type="evidence" value="ECO:0007669"/>
    <property type="project" value="InterPro"/>
</dbReference>
<feature type="region of interest" description="Disordered" evidence="4">
    <location>
        <begin position="151"/>
        <end position="202"/>
    </location>
</feature>
<evidence type="ECO:0000256" key="3">
    <source>
        <dbReference type="ARBA" id="ARBA00022764"/>
    </source>
</evidence>
<dbReference type="GO" id="GO:0030288">
    <property type="term" value="C:outer membrane-bounded periplasmic space"/>
    <property type="evidence" value="ECO:0007669"/>
    <property type="project" value="TreeGrafter"/>
</dbReference>
<dbReference type="InterPro" id="IPR014340">
    <property type="entry name" value="LptA"/>
</dbReference>
<evidence type="ECO:0000259" key="5">
    <source>
        <dbReference type="Pfam" id="PF03968"/>
    </source>
</evidence>
<keyword evidence="2" id="KW-0732">Signal</keyword>
<dbReference type="InterPro" id="IPR052037">
    <property type="entry name" value="LPS_export_LptA"/>
</dbReference>
<dbReference type="PANTHER" id="PTHR36504:SF1">
    <property type="entry name" value="LIPOPOLYSACCHARIDE EXPORT SYSTEM PROTEIN LPTA"/>
    <property type="match status" value="1"/>
</dbReference>
<evidence type="ECO:0000256" key="4">
    <source>
        <dbReference type="SAM" id="MobiDB-lite"/>
    </source>
</evidence>
<evidence type="ECO:0000256" key="2">
    <source>
        <dbReference type="ARBA" id="ARBA00022729"/>
    </source>
</evidence>
<feature type="domain" description="Organic solvent tolerance-like N-terminal" evidence="5">
    <location>
        <begin position="35"/>
        <end position="142"/>
    </location>
</feature>
<keyword evidence="1" id="KW-0813">Transport</keyword>
<evidence type="ECO:0000313" key="6">
    <source>
        <dbReference type="EMBL" id="VAW97463.1"/>
    </source>
</evidence>
<dbReference type="Gene3D" id="2.60.450.10">
    <property type="entry name" value="Lipopolysaccharide (LPS) transport protein A like domain"/>
    <property type="match status" value="1"/>
</dbReference>
<keyword evidence="3" id="KW-0574">Periplasm</keyword>